<keyword evidence="3 6" id="KW-0963">Cytoplasm</keyword>
<evidence type="ECO:0000256" key="5">
    <source>
        <dbReference type="ARBA" id="ARBA00023186"/>
    </source>
</evidence>
<comment type="subcellular location">
    <subcellularLocation>
        <location evidence="1 6">Cytoplasm</location>
        <location evidence="1 6">Cytosol</location>
    </subcellularLocation>
</comment>
<keyword evidence="4 6" id="KW-1005">Bacterial flagellum biogenesis</keyword>
<keyword evidence="5" id="KW-0143">Chaperone</keyword>
<dbReference type="Proteomes" id="UP000198281">
    <property type="component" value="Unassembled WGS sequence"/>
</dbReference>
<dbReference type="InterPro" id="IPR036584">
    <property type="entry name" value="FliS_sf"/>
</dbReference>
<evidence type="ECO:0000256" key="6">
    <source>
        <dbReference type="PIRNR" id="PIRNR039090"/>
    </source>
</evidence>
<evidence type="ECO:0000313" key="7">
    <source>
        <dbReference type="EMBL" id="SNS43016.1"/>
    </source>
</evidence>
<evidence type="ECO:0000256" key="4">
    <source>
        <dbReference type="ARBA" id="ARBA00022795"/>
    </source>
</evidence>
<keyword evidence="8" id="KW-1185">Reference proteome</keyword>
<dbReference type="EMBL" id="FZOS01000006">
    <property type="protein sequence ID" value="SNS43016.1"/>
    <property type="molecule type" value="Genomic_DNA"/>
</dbReference>
<dbReference type="PANTHER" id="PTHR34773:SF1">
    <property type="entry name" value="FLAGELLAR SECRETION CHAPERONE FLIS"/>
    <property type="match status" value="1"/>
</dbReference>
<keyword evidence="7" id="KW-0966">Cell projection</keyword>
<keyword evidence="7" id="KW-0282">Flagellum</keyword>
<protein>
    <recommendedName>
        <fullName evidence="6">Flagellar secretion chaperone FliS</fullName>
    </recommendedName>
</protein>
<dbReference type="GO" id="GO:0071973">
    <property type="term" value="P:bacterial-type flagellum-dependent cell motility"/>
    <property type="evidence" value="ECO:0007669"/>
    <property type="project" value="TreeGrafter"/>
</dbReference>
<dbReference type="AlphaFoldDB" id="A0A239EEE1"/>
<keyword evidence="7" id="KW-0969">Cilium</keyword>
<name>A0A239EEE1_9SPHN</name>
<gene>
    <name evidence="7" type="ORF">SAMN06295912_10697</name>
</gene>
<dbReference type="OrthoDB" id="7355300at2"/>
<dbReference type="PANTHER" id="PTHR34773">
    <property type="entry name" value="FLAGELLAR SECRETION CHAPERONE FLIS"/>
    <property type="match status" value="1"/>
</dbReference>
<dbReference type="PIRSF" id="PIRSF039090">
    <property type="entry name" value="Flis"/>
    <property type="match status" value="1"/>
</dbReference>
<dbReference type="RefSeq" id="WP_089219037.1">
    <property type="nucleotide sequence ID" value="NZ_FZOS01000006.1"/>
</dbReference>
<sequence>MFGSAARARYAPAGARYHAVDVATRIEGASPHRLVAILYEELLTRMSGLKAAMGNGDGARRADNQTRVLAIIAALDAGLDHDKGGDVAPLLAKIYAEASRLVSLAVRDNDAAPLDDARGIIADIATAWDQIR</sequence>
<reference evidence="8" key="1">
    <citation type="submission" date="2017-06" db="EMBL/GenBank/DDBJ databases">
        <authorList>
            <person name="Varghese N."/>
            <person name="Submissions S."/>
        </authorList>
    </citation>
    <scope>NUCLEOTIDE SEQUENCE [LARGE SCALE GENOMIC DNA]</scope>
    <source>
        <strain evidence="8">LNB2</strain>
    </source>
</reference>
<dbReference type="Gene3D" id="1.20.120.340">
    <property type="entry name" value="Flagellar protein FliS"/>
    <property type="match status" value="1"/>
</dbReference>
<dbReference type="SUPFAM" id="SSF101116">
    <property type="entry name" value="Flagellar export chaperone FliS"/>
    <property type="match status" value="1"/>
</dbReference>
<dbReference type="GO" id="GO:0044780">
    <property type="term" value="P:bacterial-type flagellum assembly"/>
    <property type="evidence" value="ECO:0007669"/>
    <property type="project" value="InterPro"/>
</dbReference>
<dbReference type="Pfam" id="PF02561">
    <property type="entry name" value="FliS"/>
    <property type="match status" value="1"/>
</dbReference>
<evidence type="ECO:0000313" key="8">
    <source>
        <dbReference type="Proteomes" id="UP000198281"/>
    </source>
</evidence>
<organism evidence="7 8">
    <name type="scientific">Edaphosphingomonas laterariae</name>
    <dbReference type="NCBI Taxonomy" id="861865"/>
    <lineage>
        <taxon>Bacteria</taxon>
        <taxon>Pseudomonadati</taxon>
        <taxon>Pseudomonadota</taxon>
        <taxon>Alphaproteobacteria</taxon>
        <taxon>Sphingomonadales</taxon>
        <taxon>Rhizorhabdaceae</taxon>
        <taxon>Edaphosphingomonas</taxon>
    </lineage>
</organism>
<accession>A0A239EEE1</accession>
<proteinExistence type="inferred from homology"/>
<dbReference type="CDD" id="cd16098">
    <property type="entry name" value="FliS"/>
    <property type="match status" value="1"/>
</dbReference>
<evidence type="ECO:0000256" key="2">
    <source>
        <dbReference type="ARBA" id="ARBA00008787"/>
    </source>
</evidence>
<dbReference type="InterPro" id="IPR003713">
    <property type="entry name" value="FliS"/>
</dbReference>
<evidence type="ECO:0000256" key="3">
    <source>
        <dbReference type="ARBA" id="ARBA00022490"/>
    </source>
</evidence>
<comment type="similarity">
    <text evidence="2 6">Belongs to the FliS family.</text>
</comment>
<dbReference type="GO" id="GO:0005829">
    <property type="term" value="C:cytosol"/>
    <property type="evidence" value="ECO:0007669"/>
    <property type="project" value="UniProtKB-SubCell"/>
</dbReference>
<evidence type="ECO:0000256" key="1">
    <source>
        <dbReference type="ARBA" id="ARBA00004514"/>
    </source>
</evidence>